<dbReference type="PANTHER" id="PTHR11514:SF40">
    <property type="entry name" value="TRANSCRIPTION FACTOR BHLH14"/>
    <property type="match status" value="1"/>
</dbReference>
<keyword evidence="9" id="KW-1185">Reference proteome</keyword>
<evidence type="ECO:0000256" key="6">
    <source>
        <dbReference type="SAM" id="MobiDB-lite"/>
    </source>
</evidence>
<feature type="compositionally biased region" description="Low complexity" evidence="6">
    <location>
        <begin position="398"/>
        <end position="408"/>
    </location>
</feature>
<dbReference type="Gene3D" id="4.10.280.10">
    <property type="entry name" value="Helix-loop-helix DNA-binding domain"/>
    <property type="match status" value="1"/>
</dbReference>
<dbReference type="GO" id="GO:0003700">
    <property type="term" value="F:DNA-binding transcription factor activity"/>
    <property type="evidence" value="ECO:0007669"/>
    <property type="project" value="InterPro"/>
</dbReference>
<dbReference type="Pfam" id="PF00010">
    <property type="entry name" value="HLH"/>
    <property type="match status" value="1"/>
</dbReference>
<feature type="region of interest" description="Disordered" evidence="6">
    <location>
        <begin position="67"/>
        <end position="87"/>
    </location>
</feature>
<evidence type="ECO:0000256" key="3">
    <source>
        <dbReference type="ARBA" id="ARBA00023163"/>
    </source>
</evidence>
<keyword evidence="3 5" id="KW-0804">Transcription</keyword>
<dbReference type="SMART" id="SM00353">
    <property type="entry name" value="HLH"/>
    <property type="match status" value="1"/>
</dbReference>
<evidence type="ECO:0000256" key="5">
    <source>
        <dbReference type="RuleBase" id="RU369104"/>
    </source>
</evidence>
<dbReference type="InterPro" id="IPR011598">
    <property type="entry name" value="bHLH_dom"/>
</dbReference>
<reference evidence="8" key="1">
    <citation type="submission" date="2023-03" db="EMBL/GenBank/DDBJ databases">
        <authorList>
            <person name="Julca I."/>
        </authorList>
    </citation>
    <scope>NUCLEOTIDE SEQUENCE</scope>
</reference>
<dbReference type="InterPro" id="IPR054502">
    <property type="entry name" value="bHLH-TF_ACT-like_plant"/>
</dbReference>
<organism evidence="8 9">
    <name type="scientific">Oldenlandia corymbosa var. corymbosa</name>
    <dbReference type="NCBI Taxonomy" id="529605"/>
    <lineage>
        <taxon>Eukaryota</taxon>
        <taxon>Viridiplantae</taxon>
        <taxon>Streptophyta</taxon>
        <taxon>Embryophyta</taxon>
        <taxon>Tracheophyta</taxon>
        <taxon>Spermatophyta</taxon>
        <taxon>Magnoliopsida</taxon>
        <taxon>eudicotyledons</taxon>
        <taxon>Gunneridae</taxon>
        <taxon>Pentapetalae</taxon>
        <taxon>asterids</taxon>
        <taxon>lamiids</taxon>
        <taxon>Gentianales</taxon>
        <taxon>Rubiaceae</taxon>
        <taxon>Rubioideae</taxon>
        <taxon>Spermacoceae</taxon>
        <taxon>Hedyotis-Oldenlandia complex</taxon>
        <taxon>Oldenlandia</taxon>
    </lineage>
</organism>
<evidence type="ECO:0000313" key="8">
    <source>
        <dbReference type="EMBL" id="CAI9101084.1"/>
    </source>
</evidence>
<evidence type="ECO:0000313" key="9">
    <source>
        <dbReference type="Proteomes" id="UP001161247"/>
    </source>
</evidence>
<feature type="compositionally biased region" description="Low complexity" evidence="6">
    <location>
        <begin position="70"/>
        <end position="81"/>
    </location>
</feature>
<feature type="domain" description="BHLH" evidence="7">
    <location>
        <begin position="306"/>
        <end position="355"/>
    </location>
</feature>
<dbReference type="EMBL" id="OX459121">
    <property type="protein sequence ID" value="CAI9101084.1"/>
    <property type="molecule type" value="Genomic_DNA"/>
</dbReference>
<accession>A0AAV1CZN2</accession>
<dbReference type="GO" id="GO:0046983">
    <property type="term" value="F:protein dimerization activity"/>
    <property type="evidence" value="ECO:0007669"/>
    <property type="project" value="InterPro"/>
</dbReference>
<feature type="region of interest" description="Disordered" evidence="6">
    <location>
        <begin position="366"/>
        <end position="408"/>
    </location>
</feature>
<dbReference type="SUPFAM" id="SSF47459">
    <property type="entry name" value="HLH, helix-loop-helix DNA-binding domain"/>
    <property type="match status" value="1"/>
</dbReference>
<keyword evidence="4 5" id="KW-0539">Nucleus</keyword>
<name>A0AAV1CZN2_OLDCO</name>
<feature type="region of interest" description="Disordered" evidence="6">
    <location>
        <begin position="215"/>
        <end position="296"/>
    </location>
</feature>
<evidence type="ECO:0000259" key="7">
    <source>
        <dbReference type="PROSITE" id="PS50888"/>
    </source>
</evidence>
<feature type="compositionally biased region" description="Basic and acidic residues" evidence="6">
    <location>
        <begin position="378"/>
        <end position="388"/>
    </location>
</feature>
<dbReference type="GO" id="GO:0005634">
    <property type="term" value="C:nucleus"/>
    <property type="evidence" value="ECO:0007669"/>
    <property type="project" value="UniProtKB-SubCell"/>
</dbReference>
<comment type="subcellular location">
    <subcellularLocation>
        <location evidence="1 5">Nucleus</location>
    </subcellularLocation>
</comment>
<evidence type="ECO:0000256" key="4">
    <source>
        <dbReference type="ARBA" id="ARBA00023242"/>
    </source>
</evidence>
<gene>
    <name evidence="8" type="ORF">OLC1_LOCUS10755</name>
</gene>
<evidence type="ECO:0000256" key="1">
    <source>
        <dbReference type="ARBA" id="ARBA00004123"/>
    </source>
</evidence>
<protein>
    <recommendedName>
        <fullName evidence="5">Transcription factor</fullName>
        <shortName evidence="5">bHLH transcription factor</shortName>
    </recommendedName>
    <alternativeName>
        <fullName evidence="5">Basic helix-loop-helix protein</fullName>
    </alternativeName>
</protein>
<dbReference type="InterPro" id="IPR036638">
    <property type="entry name" value="HLH_DNA-bd_sf"/>
</dbReference>
<dbReference type="CDD" id="cd11449">
    <property type="entry name" value="bHLH_AtAIB_like"/>
    <property type="match status" value="1"/>
</dbReference>
<dbReference type="Pfam" id="PF14215">
    <property type="entry name" value="bHLH-MYC_N"/>
    <property type="match status" value="1"/>
</dbReference>
<evidence type="ECO:0000256" key="2">
    <source>
        <dbReference type="ARBA" id="ARBA00023015"/>
    </source>
</evidence>
<dbReference type="PROSITE" id="PS50888">
    <property type="entry name" value="BHLH"/>
    <property type="match status" value="1"/>
</dbReference>
<dbReference type="AlphaFoldDB" id="A0AAV1CZN2"/>
<dbReference type="InterPro" id="IPR045084">
    <property type="entry name" value="AIB/MYC-like"/>
</dbReference>
<dbReference type="Pfam" id="PF22754">
    <property type="entry name" value="bHLH-TF_ACT-like_plant"/>
    <property type="match status" value="1"/>
</dbReference>
<feature type="compositionally biased region" description="Low complexity" evidence="6">
    <location>
        <begin position="229"/>
        <end position="248"/>
    </location>
</feature>
<sequence length="502" mass="53756">MAAAASSTTTSSSHEPQNQNLQLNLQNMLQTQTDSWAYAIFWQSSNDDSGRIFLAWGDGYFQGGRKENKSGTAASTSSSSGIHQSERRKVMRGIQALLGEVGAEQNDDDGDGVQLDCEVTDAEWFYVMSLAQTFRVGDGTVAGKAFSTGSLIWLSGGNQLGGYKCDRARDAQIHGIETLVCIPIPGGVLELGSDDVIPENWCLVQQAMSLFGSSNDISPPPLAAPAPEGSAGHNNNNSTTSTSSKGGTIQLGVDSPEHSDSDCVVVAVGGEEDDSSGRRRGGIIRKAGGVGGGGGRWRKAGGDVEARVLNHVEAERQRREKLNHRFYALRSVVPNVSRMDKASLLSDAVSYINELKAKVARLEAQIQQQNSSRKRMKREQQSEADNHYHQLSSSCSQSTAPGNSSSSLTSAASVQVEVKVVGADAMIRVQSDNSNYPGARLMEAFREMELQVHHASMSSVNDLMLQDVVIKLPNAGSSINQRALKATLLSKLTTTTTQPHLT</sequence>
<dbReference type="InterPro" id="IPR025610">
    <property type="entry name" value="MYC/MYB_N"/>
</dbReference>
<dbReference type="GO" id="GO:0000976">
    <property type="term" value="F:transcription cis-regulatory region binding"/>
    <property type="evidence" value="ECO:0007669"/>
    <property type="project" value="TreeGrafter"/>
</dbReference>
<keyword evidence="2 5" id="KW-0805">Transcription regulation</keyword>
<dbReference type="PANTHER" id="PTHR11514">
    <property type="entry name" value="MYC"/>
    <property type="match status" value="1"/>
</dbReference>
<proteinExistence type="predicted"/>
<dbReference type="Proteomes" id="UP001161247">
    <property type="component" value="Chromosome 4"/>
</dbReference>